<dbReference type="InterPro" id="IPR036945">
    <property type="entry name" value="DAGK_sf"/>
</dbReference>
<dbReference type="PANTHER" id="PTHR34299:SF1">
    <property type="entry name" value="DIACYLGLYCEROL KINASE"/>
    <property type="match status" value="1"/>
</dbReference>
<keyword evidence="10 23" id="KW-0479">Metal-binding</keyword>
<evidence type="ECO:0000256" key="11">
    <source>
        <dbReference type="ARBA" id="ARBA00022741"/>
    </source>
</evidence>
<feature type="binding site" evidence="21">
    <location>
        <begin position="64"/>
        <end position="68"/>
    </location>
    <ligand>
        <name>substrate</name>
    </ligand>
</feature>
<evidence type="ECO:0000313" key="26">
    <source>
        <dbReference type="EMBL" id="CBA29174.1"/>
    </source>
</evidence>
<feature type="binding site" evidence="21">
    <location>
        <position position="44"/>
    </location>
    <ligand>
        <name>substrate</name>
    </ligand>
</feature>
<keyword evidence="6" id="KW-0444">Lipid biosynthesis</keyword>
<feature type="binding site" evidence="22">
    <location>
        <begin position="128"/>
        <end position="129"/>
    </location>
    <ligand>
        <name>ATP</name>
        <dbReference type="ChEBI" id="CHEBI:30616"/>
    </ligand>
</feature>
<name>C9YAD1_CURXX</name>
<dbReference type="InterPro" id="IPR033718">
    <property type="entry name" value="DAGK_prok"/>
</dbReference>
<feature type="transmembrane region" description="Helical" evidence="24">
    <location>
        <begin position="130"/>
        <end position="151"/>
    </location>
</feature>
<protein>
    <recommendedName>
        <fullName evidence="4 24">Diacylglycerol kinase</fullName>
        <ecNumber evidence="3 24">2.7.1.107</ecNumber>
    </recommendedName>
</protein>
<evidence type="ECO:0000256" key="20">
    <source>
        <dbReference type="PIRSR" id="PIRSR600829-1"/>
    </source>
</evidence>
<feature type="binding site" evidence="22">
    <location>
        <position position="51"/>
    </location>
    <ligand>
        <name>ATP</name>
        <dbReference type="ChEBI" id="CHEBI:30616"/>
    </ligand>
</feature>
<feature type="binding site" evidence="21">
    <location>
        <begin position="48"/>
        <end position="53"/>
    </location>
    <ligand>
        <name>substrate</name>
    </ligand>
</feature>
<dbReference type="CDD" id="cd14264">
    <property type="entry name" value="DAGK_IM"/>
    <property type="match status" value="1"/>
</dbReference>
<proteinExistence type="inferred from homology"/>
<feature type="binding site" evidence="23">
    <location>
        <position position="110"/>
    </location>
    <ligand>
        <name>a divalent metal cation</name>
        <dbReference type="ChEBI" id="CHEBI:60240"/>
    </ligand>
</feature>
<evidence type="ECO:0000256" key="1">
    <source>
        <dbReference type="ARBA" id="ARBA00004429"/>
    </source>
</evidence>
<comment type="catalytic activity">
    <reaction evidence="24">
        <text>a 1,2-diacyl-sn-glycerol + ATP = a 1,2-diacyl-sn-glycero-3-phosphate + ADP + H(+)</text>
        <dbReference type="Rhea" id="RHEA:10272"/>
        <dbReference type="ChEBI" id="CHEBI:15378"/>
        <dbReference type="ChEBI" id="CHEBI:17815"/>
        <dbReference type="ChEBI" id="CHEBI:30616"/>
        <dbReference type="ChEBI" id="CHEBI:58608"/>
        <dbReference type="ChEBI" id="CHEBI:456216"/>
        <dbReference type="EC" id="2.7.1.107"/>
    </reaction>
</comment>
<feature type="binding site" evidence="21">
    <location>
        <position position="103"/>
    </location>
    <ligand>
        <name>substrate</name>
    </ligand>
</feature>
<keyword evidence="8 24" id="KW-0808">Transferase</keyword>
<evidence type="ECO:0000256" key="16">
    <source>
        <dbReference type="ARBA" id="ARBA00023098"/>
    </source>
</evidence>
<dbReference type="GO" id="GO:0046872">
    <property type="term" value="F:metal ion binding"/>
    <property type="evidence" value="ECO:0007669"/>
    <property type="project" value="UniProtKB-KW"/>
</dbReference>
<evidence type="ECO:0000256" key="5">
    <source>
        <dbReference type="ARBA" id="ARBA00022475"/>
    </source>
</evidence>
<feature type="binding site" evidence="22">
    <location>
        <begin position="119"/>
        <end position="121"/>
    </location>
    <ligand>
        <name>ATP</name>
        <dbReference type="ChEBI" id="CHEBI:30616"/>
    </ligand>
</feature>
<keyword evidence="9 24" id="KW-0812">Transmembrane</keyword>
<evidence type="ECO:0000256" key="23">
    <source>
        <dbReference type="PIRSR" id="PIRSR600829-4"/>
    </source>
</evidence>
<keyword evidence="12 24" id="KW-0418">Kinase</keyword>
<keyword evidence="14 23" id="KW-0460">Magnesium</keyword>
<comment type="cofactor">
    <cofactor evidence="23">
        <name>Mg(2+)</name>
        <dbReference type="ChEBI" id="CHEBI:18420"/>
    </cofactor>
    <text evidence="23">Mn(2+), Zn(2+), Cd(2+) and Co(2+) support activity to lesser extents.</text>
</comment>
<evidence type="ECO:0000256" key="24">
    <source>
        <dbReference type="RuleBase" id="RU363065"/>
    </source>
</evidence>
<evidence type="ECO:0000256" key="25">
    <source>
        <dbReference type="SAM" id="MobiDB-lite"/>
    </source>
</evidence>
<keyword evidence="16 24" id="KW-0443">Lipid metabolism</keyword>
<feature type="binding site" evidence="22">
    <location>
        <position position="62"/>
    </location>
    <ligand>
        <name>ATP</name>
        <dbReference type="ChEBI" id="CHEBI:30616"/>
    </ligand>
</feature>
<feature type="active site" description="Proton acceptor" evidence="20">
    <location>
        <position position="103"/>
    </location>
</feature>
<keyword evidence="18" id="KW-0594">Phospholipid biosynthesis</keyword>
<feature type="binding site" evidence="21">
    <location>
        <begin position="146"/>
        <end position="151"/>
    </location>
    <ligand>
        <name>substrate</name>
    </ligand>
</feature>
<evidence type="ECO:0000256" key="7">
    <source>
        <dbReference type="ARBA" id="ARBA00022519"/>
    </source>
</evidence>
<evidence type="ECO:0000256" key="2">
    <source>
        <dbReference type="ARBA" id="ARBA00005967"/>
    </source>
</evidence>
<dbReference type="AlphaFoldDB" id="C9YAD1"/>
<evidence type="ECO:0000256" key="21">
    <source>
        <dbReference type="PIRSR" id="PIRSR600829-2"/>
    </source>
</evidence>
<evidence type="ECO:0000256" key="18">
    <source>
        <dbReference type="ARBA" id="ARBA00023209"/>
    </source>
</evidence>
<dbReference type="Gene3D" id="1.10.287.3610">
    <property type="match status" value="1"/>
</dbReference>
<evidence type="ECO:0000256" key="22">
    <source>
        <dbReference type="PIRSR" id="PIRSR600829-3"/>
    </source>
</evidence>
<evidence type="ECO:0000256" key="6">
    <source>
        <dbReference type="ARBA" id="ARBA00022516"/>
    </source>
</evidence>
<dbReference type="EC" id="2.7.1.107" evidence="3 24"/>
<dbReference type="Pfam" id="PF01219">
    <property type="entry name" value="DAGK_prokar"/>
    <property type="match status" value="1"/>
</dbReference>
<comment type="similarity">
    <text evidence="2 24">Belongs to the bacterial diacylglycerol kinase family.</text>
</comment>
<gene>
    <name evidence="26" type="primary">dgkA</name>
    <name evidence="26" type="ORF">Csp_A10820</name>
</gene>
<keyword evidence="17 24" id="KW-0472">Membrane</keyword>
<comment type="caution">
    <text evidence="24">Lacks conserved residue(s) required for the propagation of feature annotation.</text>
</comment>
<feature type="binding site" evidence="22">
    <location>
        <position position="110"/>
    </location>
    <ligand>
        <name>ATP</name>
        <dbReference type="ChEBI" id="CHEBI:30616"/>
    </ligand>
</feature>
<keyword evidence="19 24" id="KW-1208">Phospholipid metabolism</keyword>
<keyword evidence="13 22" id="KW-0067">ATP-binding</keyword>
<evidence type="ECO:0000256" key="3">
    <source>
        <dbReference type="ARBA" id="ARBA00012133"/>
    </source>
</evidence>
<evidence type="ECO:0000256" key="17">
    <source>
        <dbReference type="ARBA" id="ARBA00023136"/>
    </source>
</evidence>
<feature type="binding site" evidence="21">
    <location>
        <position position="132"/>
    </location>
    <ligand>
        <name>substrate</name>
    </ligand>
</feature>
<sequence>MALVSSPLPPSAAERRPKGLMESTPENHIDPAVNPQKQRRGLSRILHATRYSWAGLQAGWNEPAFRQECVLALVLLPASLYVGQSWLESAVLAASVIAVMVVELLNTAVESVVDRVGPEWHQLSKRAKDIGSAAVLLSLLLCAVIWCAALWQRFAV</sequence>
<evidence type="ECO:0000256" key="14">
    <source>
        <dbReference type="ARBA" id="ARBA00022842"/>
    </source>
</evidence>
<reference evidence="26" key="1">
    <citation type="journal article" date="2010" name="Nature">
        <title>The dynamic genome of Hydra.</title>
        <authorList>
            <person name="Chapman J.A."/>
            <person name="Kirkness E.F."/>
            <person name="Simakov O."/>
            <person name="Hampson S.E."/>
            <person name="Mitros T."/>
            <person name="Weinmaier T."/>
            <person name="Rattei T."/>
            <person name="Balasubramanian P.G."/>
            <person name="Borman J."/>
            <person name="Busam D."/>
            <person name="Disbennett K."/>
            <person name="Pfannkoch C."/>
            <person name="Sumin N."/>
            <person name="Sutton G."/>
            <person name="Viswanathan L."/>
            <person name="Walenz B."/>
            <person name="Goodstein D.M."/>
            <person name="Hellsten U."/>
            <person name="Kawashima T."/>
            <person name="Prochnik S.E."/>
            <person name="Putnam N.H."/>
            <person name="Shu S."/>
            <person name="Blumberg B."/>
            <person name="Dana C.E."/>
            <person name="Gee L."/>
            <person name="Kibler D.F."/>
            <person name="Law L."/>
            <person name="Lindgens D."/>
            <person name="Martinez D.E."/>
            <person name="Peng J."/>
            <person name="Wigge P.A."/>
            <person name="Bertulat B."/>
            <person name="Guder C."/>
            <person name="Nakamura Y."/>
            <person name="Ozbek S."/>
            <person name="Watanabe H."/>
            <person name="Khalturin K."/>
            <person name="Hemmrich G."/>
            <person name="Franke A."/>
            <person name="Augustin R."/>
            <person name="Fraune S."/>
            <person name="Hayakawa E."/>
            <person name="Hayakawa S."/>
            <person name="Hirose M."/>
            <person name="Hwang J."/>
            <person name="Ikeo K."/>
            <person name="Nishimiya-Fujisawa C."/>
            <person name="Ogura A."/>
            <person name="Takahashi T."/>
            <person name="Steinmetz P.R."/>
            <person name="Zhang X."/>
            <person name="Aufschnaiter R."/>
            <person name="Eder M.K."/>
            <person name="Gorny A.K."/>
            <person name="Salvenmoser W."/>
            <person name="Heimberg A.M."/>
            <person name="Wheeler B.M."/>
            <person name="Peterson K.J."/>
            <person name="Boettger A."/>
            <person name="Tischler P."/>
            <person name="Wolf A."/>
            <person name="Gojobori T."/>
            <person name="Remington K.A."/>
            <person name="Strausberg R.L."/>
            <person name="Venter J."/>
            <person name="Technau U."/>
            <person name="Hobmayer B."/>
            <person name="Bosch T.C."/>
            <person name="Holstein T.W."/>
            <person name="Fujisawa T."/>
            <person name="Bode H.R."/>
            <person name="David C.N."/>
            <person name="Rokhsar D.S."/>
            <person name="Steele R.E."/>
        </authorList>
    </citation>
    <scope>NUCLEOTIDE SEQUENCE</scope>
</reference>
<comment type="subcellular location">
    <subcellularLocation>
        <location evidence="1 24">Cell inner membrane</location>
        <topology evidence="1 24">Multi-pass membrane protein</topology>
    </subcellularLocation>
</comment>
<feature type="compositionally biased region" description="Basic and acidic residues" evidence="25">
    <location>
        <begin position="13"/>
        <end position="29"/>
    </location>
</feature>
<dbReference type="EMBL" id="FN543104">
    <property type="protein sequence ID" value="CBA29174.1"/>
    <property type="molecule type" value="Genomic_DNA"/>
</dbReference>
<keyword evidence="15 24" id="KW-1133">Transmembrane helix</keyword>
<feature type="binding site" evidence="22">
    <location>
        <position position="44"/>
    </location>
    <ligand>
        <name>ATP</name>
        <dbReference type="ChEBI" id="CHEBI:30616"/>
    </ligand>
</feature>
<dbReference type="GO" id="GO:0006654">
    <property type="term" value="P:phosphatidic acid biosynthetic process"/>
    <property type="evidence" value="ECO:0007669"/>
    <property type="project" value="InterPro"/>
</dbReference>
<evidence type="ECO:0000256" key="10">
    <source>
        <dbReference type="ARBA" id="ARBA00022723"/>
    </source>
</evidence>
<keyword evidence="5" id="KW-1003">Cell membrane</keyword>
<organism evidence="26">
    <name type="scientific">Curvibacter symbiont subsp. Hydra magnipapillata</name>
    <dbReference type="NCBI Taxonomy" id="667019"/>
    <lineage>
        <taxon>Bacteria</taxon>
        <taxon>Pseudomonadati</taxon>
        <taxon>Pseudomonadota</taxon>
        <taxon>Betaproteobacteria</taxon>
        <taxon>Burkholderiales</taxon>
        <taxon>Comamonadaceae</taxon>
        <taxon>Curvibacter</taxon>
    </lineage>
</organism>
<dbReference type="GO" id="GO:0005886">
    <property type="term" value="C:plasma membrane"/>
    <property type="evidence" value="ECO:0007669"/>
    <property type="project" value="UniProtKB-SubCell"/>
</dbReference>
<evidence type="ECO:0000256" key="8">
    <source>
        <dbReference type="ARBA" id="ARBA00022679"/>
    </source>
</evidence>
<feature type="binding site" evidence="23">
    <location>
        <position position="62"/>
    </location>
    <ligand>
        <name>a divalent metal cation</name>
        <dbReference type="ChEBI" id="CHEBI:60240"/>
    </ligand>
</feature>
<feature type="transmembrane region" description="Helical" evidence="24">
    <location>
        <begin position="90"/>
        <end position="109"/>
    </location>
</feature>
<evidence type="ECO:0000256" key="15">
    <source>
        <dbReference type="ARBA" id="ARBA00022989"/>
    </source>
</evidence>
<accession>C9YAD1</accession>
<evidence type="ECO:0000256" key="4">
    <source>
        <dbReference type="ARBA" id="ARBA00017575"/>
    </source>
</evidence>
<comment type="function">
    <text evidence="24">Catalyzes the ATP-dependent phosphorylation of sn-l,2-diacylglycerol (DAG) to phosphatidic acid. Involved in the recycling of diacylglycerol produced as a by-product during membrane-derived oligosaccharide (MDO) biosynthesis.</text>
</comment>
<evidence type="ECO:0000256" key="13">
    <source>
        <dbReference type="ARBA" id="ARBA00022840"/>
    </source>
</evidence>
<dbReference type="GO" id="GO:0005524">
    <property type="term" value="F:ATP binding"/>
    <property type="evidence" value="ECO:0007669"/>
    <property type="project" value="UniProtKB-KW"/>
</dbReference>
<dbReference type="InterPro" id="IPR000829">
    <property type="entry name" value="DAGK"/>
</dbReference>
<evidence type="ECO:0000256" key="12">
    <source>
        <dbReference type="ARBA" id="ARBA00022777"/>
    </source>
</evidence>
<evidence type="ECO:0000256" key="9">
    <source>
        <dbReference type="ARBA" id="ARBA00022692"/>
    </source>
</evidence>
<feature type="region of interest" description="Disordered" evidence="25">
    <location>
        <begin position="1"/>
        <end position="39"/>
    </location>
</feature>
<dbReference type="PANTHER" id="PTHR34299">
    <property type="entry name" value="DIACYLGLYCEROL KINASE"/>
    <property type="match status" value="1"/>
</dbReference>
<keyword evidence="11 22" id="KW-0547">Nucleotide-binding</keyword>
<evidence type="ECO:0000256" key="19">
    <source>
        <dbReference type="ARBA" id="ARBA00023264"/>
    </source>
</evidence>
<dbReference type="GO" id="GO:0004143">
    <property type="term" value="F:ATP-dependent diacylglycerol kinase activity"/>
    <property type="evidence" value="ECO:0007669"/>
    <property type="project" value="UniProtKB-EC"/>
</dbReference>
<keyword evidence="7 24" id="KW-0997">Cell inner membrane</keyword>
<dbReference type="PROSITE" id="PS01069">
    <property type="entry name" value="DAGK_PROKAR"/>
    <property type="match status" value="1"/>
</dbReference>